<feature type="region of interest" description="Disordered" evidence="4">
    <location>
        <begin position="422"/>
        <end position="449"/>
    </location>
</feature>
<dbReference type="CDD" id="cd23953">
    <property type="entry name" value="zuotin_NTD"/>
    <property type="match status" value="1"/>
</dbReference>
<dbReference type="Proteomes" id="UP000269721">
    <property type="component" value="Unassembled WGS sequence"/>
</dbReference>
<dbReference type="InterPro" id="IPR001005">
    <property type="entry name" value="SANT/Myb"/>
</dbReference>
<dbReference type="GO" id="GO:0006450">
    <property type="term" value="P:regulation of translational fidelity"/>
    <property type="evidence" value="ECO:0007669"/>
    <property type="project" value="InterPro"/>
</dbReference>
<keyword evidence="7" id="KW-1185">Reference proteome</keyword>
<dbReference type="InterPro" id="IPR032003">
    <property type="entry name" value="RAC_head"/>
</dbReference>
<evidence type="ECO:0000256" key="3">
    <source>
        <dbReference type="ARBA" id="ARBA00023186"/>
    </source>
</evidence>
<feature type="compositionally biased region" description="Acidic residues" evidence="4">
    <location>
        <begin position="69"/>
        <end position="79"/>
    </location>
</feature>
<sequence>LKMLEFLLPPPPSSWDKNKESKVLRSISECTVAPIEPVGSEFLAIARRRRHKRTLSEDARIEEALREANEDDNEEYEEEHESKKLLRSDPLKWKEQDHYAVLGITKLRYRATDDDIKRAYRRKVLKHHPDKKANGDDSFFKCIQKAWEVMSDNKKRREWDSCDPTFDDSIPSAKAKGDFFEIYASVFEKEGRFSKTQPVPTLGDAEGVREDVEAFYEFWFNFDSWRTFEMMDEEDTDNVDNREEKRYLERRNKAARTKLKKEDNARLNKLVEQAFKADPRIARFKEEEKYAKDAKKREKEAAALAAAEEAKLKAEAEQKAKEEAEAAEKARIADEKKTREAAKNAVRKEKKTIKRLLRDNNNFLAADADAQAVGNQLVKLDEILEFLDTVGLEKFRARLEEAVPSGVEILDLVLDEEHLHVQDAKASKKDAEAARATTDSKTEKKSADKPAWAPKEIAILIKAVKQYPGGTISRWEKISEYVMDHGGDENETPEAKAKPAASDRAKLQASVQKAVKAVNLNDVPTERATVNTDAVIPPVSAAKSAAAKSAAASKPEAPKPTMAAPPNPNWSTEQQIA</sequence>
<comment type="subcellular location">
    <subcellularLocation>
        <location evidence="1">Cytoplasm</location>
    </subcellularLocation>
</comment>
<dbReference type="Pfam" id="PF21884">
    <property type="entry name" value="ZUO1-like_ZHD"/>
    <property type="match status" value="1"/>
</dbReference>
<evidence type="ECO:0000259" key="5">
    <source>
        <dbReference type="PROSITE" id="PS50076"/>
    </source>
</evidence>
<evidence type="ECO:0000313" key="7">
    <source>
        <dbReference type="Proteomes" id="UP000269721"/>
    </source>
</evidence>
<feature type="non-terminal residue" evidence="6">
    <location>
        <position position="1"/>
    </location>
</feature>
<evidence type="ECO:0000256" key="4">
    <source>
        <dbReference type="SAM" id="MobiDB-lite"/>
    </source>
</evidence>
<organism evidence="6 7">
    <name type="scientific">Blyttiomyces helicus</name>
    <dbReference type="NCBI Taxonomy" id="388810"/>
    <lineage>
        <taxon>Eukaryota</taxon>
        <taxon>Fungi</taxon>
        <taxon>Fungi incertae sedis</taxon>
        <taxon>Chytridiomycota</taxon>
        <taxon>Chytridiomycota incertae sedis</taxon>
        <taxon>Chytridiomycetes</taxon>
        <taxon>Chytridiomycetes incertae sedis</taxon>
        <taxon>Blyttiomyces</taxon>
    </lineage>
</organism>
<feature type="compositionally biased region" description="Low complexity" evidence="4">
    <location>
        <begin position="541"/>
        <end position="555"/>
    </location>
</feature>
<dbReference type="GO" id="GO:0051083">
    <property type="term" value="P:'de novo' cotranslational protein folding"/>
    <property type="evidence" value="ECO:0007669"/>
    <property type="project" value="InterPro"/>
</dbReference>
<name>A0A4P9WD28_9FUNG</name>
<dbReference type="Pfam" id="PF16717">
    <property type="entry name" value="RAC_head"/>
    <property type="match status" value="1"/>
</dbReference>
<dbReference type="Pfam" id="PF23082">
    <property type="entry name" value="Myb_DNA-binding_2"/>
    <property type="match status" value="1"/>
</dbReference>
<dbReference type="InterPro" id="IPR042569">
    <property type="entry name" value="RAC_head_sf"/>
</dbReference>
<dbReference type="SUPFAM" id="SSF46565">
    <property type="entry name" value="Chaperone J-domain"/>
    <property type="match status" value="1"/>
</dbReference>
<dbReference type="CDD" id="cd06257">
    <property type="entry name" value="DnaJ"/>
    <property type="match status" value="1"/>
</dbReference>
<dbReference type="GO" id="GO:0030544">
    <property type="term" value="F:Hsp70 protein binding"/>
    <property type="evidence" value="ECO:0007669"/>
    <property type="project" value="InterPro"/>
</dbReference>
<feature type="region of interest" description="Disordered" evidence="4">
    <location>
        <begin position="541"/>
        <end position="577"/>
    </location>
</feature>
<dbReference type="GO" id="GO:0005829">
    <property type="term" value="C:cytosol"/>
    <property type="evidence" value="ECO:0007669"/>
    <property type="project" value="TreeGrafter"/>
</dbReference>
<evidence type="ECO:0000313" key="6">
    <source>
        <dbReference type="EMBL" id="RKO89128.1"/>
    </source>
</evidence>
<dbReference type="PANTHER" id="PTHR43999">
    <property type="entry name" value="DNAJ HOMOLOG SUBFAMILY C MEMBER 2"/>
    <property type="match status" value="1"/>
</dbReference>
<feature type="domain" description="J" evidence="5">
    <location>
        <begin position="97"/>
        <end position="163"/>
    </location>
</feature>
<keyword evidence="3" id="KW-0143">Chaperone</keyword>
<dbReference type="InterPro" id="IPR001623">
    <property type="entry name" value="DnaJ_domain"/>
</dbReference>
<dbReference type="AlphaFoldDB" id="A0A4P9WD28"/>
<dbReference type="PROSITE" id="PS50076">
    <property type="entry name" value="DNAJ_2"/>
    <property type="match status" value="1"/>
</dbReference>
<dbReference type="Gene3D" id="1.10.8.840">
    <property type="entry name" value="Ribosome-associated complex head domain"/>
    <property type="match status" value="1"/>
</dbReference>
<protein>
    <recommendedName>
        <fullName evidence="5">J domain-containing protein</fullName>
    </recommendedName>
</protein>
<evidence type="ECO:0000256" key="2">
    <source>
        <dbReference type="ARBA" id="ARBA00022490"/>
    </source>
</evidence>
<evidence type="ECO:0000256" key="1">
    <source>
        <dbReference type="ARBA" id="ARBA00004496"/>
    </source>
</evidence>
<dbReference type="InterPro" id="IPR058871">
    <property type="entry name" value="Zuotin_N"/>
</dbReference>
<feature type="compositionally biased region" description="Basic and acidic residues" evidence="4">
    <location>
        <begin position="316"/>
        <end position="342"/>
    </location>
</feature>
<accession>A0A4P9WD28</accession>
<dbReference type="EMBL" id="KZ996274">
    <property type="protein sequence ID" value="RKO89128.1"/>
    <property type="molecule type" value="Genomic_DNA"/>
</dbReference>
<dbReference type="GO" id="GO:0043022">
    <property type="term" value="F:ribosome binding"/>
    <property type="evidence" value="ECO:0007669"/>
    <property type="project" value="InterPro"/>
</dbReference>
<dbReference type="Gene3D" id="1.10.287.110">
    <property type="entry name" value="DnaJ domain"/>
    <property type="match status" value="1"/>
</dbReference>
<reference evidence="7" key="1">
    <citation type="journal article" date="2018" name="Nat. Microbiol.">
        <title>Leveraging single-cell genomics to expand the fungal tree of life.</title>
        <authorList>
            <person name="Ahrendt S.R."/>
            <person name="Quandt C.A."/>
            <person name="Ciobanu D."/>
            <person name="Clum A."/>
            <person name="Salamov A."/>
            <person name="Andreopoulos B."/>
            <person name="Cheng J.F."/>
            <person name="Woyke T."/>
            <person name="Pelin A."/>
            <person name="Henrissat B."/>
            <person name="Reynolds N.K."/>
            <person name="Benny G.L."/>
            <person name="Smith M.E."/>
            <person name="James T.Y."/>
            <person name="Grigoriev I.V."/>
        </authorList>
    </citation>
    <scope>NUCLEOTIDE SEQUENCE [LARGE SCALE GENOMIC DNA]</scope>
</reference>
<gene>
    <name evidence="6" type="ORF">BDK51DRAFT_14471</name>
</gene>
<dbReference type="SMART" id="SM00271">
    <property type="entry name" value="DnaJ"/>
    <property type="match status" value="1"/>
</dbReference>
<feature type="non-terminal residue" evidence="6">
    <location>
        <position position="577"/>
    </location>
</feature>
<dbReference type="Gene3D" id="1.10.10.60">
    <property type="entry name" value="Homeodomain-like"/>
    <property type="match status" value="1"/>
</dbReference>
<feature type="region of interest" description="Disordered" evidence="4">
    <location>
        <begin position="63"/>
        <end position="83"/>
    </location>
</feature>
<keyword evidence="2" id="KW-0963">Cytoplasm</keyword>
<dbReference type="InterPro" id="IPR054076">
    <property type="entry name" value="ZUO1-like_ZHD"/>
</dbReference>
<dbReference type="InterPro" id="IPR036869">
    <property type="entry name" value="J_dom_sf"/>
</dbReference>
<dbReference type="InterPro" id="IPR044634">
    <property type="entry name" value="Zuotin/DnaJC2"/>
</dbReference>
<feature type="compositionally biased region" description="Basic and acidic residues" evidence="4">
    <location>
        <begin position="422"/>
        <end position="448"/>
    </location>
</feature>
<dbReference type="OrthoDB" id="1690618at2759"/>
<proteinExistence type="predicted"/>
<dbReference type="PANTHER" id="PTHR43999:SF1">
    <property type="entry name" value="DNAJ HOMOLOG SUBFAMILY C MEMBER 2"/>
    <property type="match status" value="1"/>
</dbReference>
<dbReference type="Pfam" id="PF00226">
    <property type="entry name" value="DnaJ"/>
    <property type="match status" value="1"/>
</dbReference>
<feature type="region of interest" description="Disordered" evidence="4">
    <location>
        <begin position="316"/>
        <end position="345"/>
    </location>
</feature>
<dbReference type="Pfam" id="PF26185">
    <property type="entry name" value="Zuotin_N"/>
    <property type="match status" value="1"/>
</dbReference>